<name>A0A6G1W183_9PSED</name>
<proteinExistence type="predicted"/>
<dbReference type="AlphaFoldDB" id="A0A6G1W183"/>
<organism evidence="2 3">
    <name type="scientific">Pseudomonas helleri</name>
    <dbReference type="NCBI Taxonomy" id="1608996"/>
    <lineage>
        <taxon>Bacteria</taxon>
        <taxon>Pseudomonadati</taxon>
        <taxon>Pseudomonadota</taxon>
        <taxon>Gammaproteobacteria</taxon>
        <taxon>Pseudomonadales</taxon>
        <taxon>Pseudomonadaceae</taxon>
        <taxon>Pseudomonas</taxon>
    </lineage>
</organism>
<gene>
    <name evidence="2" type="ORF">GHN41_04050</name>
    <name evidence="1" type="ORF">GHN94_02930</name>
</gene>
<comment type="caution">
    <text evidence="2">The sequence shown here is derived from an EMBL/GenBank/DDBJ whole genome shotgun (WGS) entry which is preliminary data.</text>
</comment>
<evidence type="ECO:0000313" key="4">
    <source>
        <dbReference type="Proteomes" id="UP000713985"/>
    </source>
</evidence>
<dbReference type="EMBL" id="WIWP01000003">
    <property type="protein sequence ID" value="MQT24789.1"/>
    <property type="molecule type" value="Genomic_DNA"/>
</dbReference>
<evidence type="ECO:0000313" key="2">
    <source>
        <dbReference type="EMBL" id="MQU15622.1"/>
    </source>
</evidence>
<sequence>MFKSIANTFKRNLKIEKAMTLAGTAFNIHPRNLSKQMPFGMKQDWRKELIDTAQAMNLNDHEFAATMVIGFVGLIQDQHHKTAIETVMLEWLDKGLIRPDIYEHYSDERNKIL</sequence>
<evidence type="ECO:0000313" key="3">
    <source>
        <dbReference type="Proteomes" id="UP000443000"/>
    </source>
</evidence>
<dbReference type="Proteomes" id="UP000713985">
    <property type="component" value="Unassembled WGS sequence"/>
</dbReference>
<accession>A0A6G1W183</accession>
<dbReference type="EMBL" id="WIVT01000003">
    <property type="protein sequence ID" value="MQU15622.1"/>
    <property type="molecule type" value="Genomic_DNA"/>
</dbReference>
<reference evidence="3 4" key="1">
    <citation type="submission" date="2019-10" db="EMBL/GenBank/DDBJ databases">
        <title>Evaluation of single-gene subtyping targets for Pseudomonas.</title>
        <authorList>
            <person name="Reichler S.J."/>
            <person name="Orsi R.H."/>
            <person name="Wiedmann M."/>
            <person name="Martin N.H."/>
            <person name="Murphy S.I."/>
        </authorList>
    </citation>
    <scope>NUCLEOTIDE SEQUENCE [LARGE SCALE GENOMIC DNA]</scope>
    <source>
        <strain evidence="1 4">FSL R10-0802</strain>
        <strain evidence="2 3">FSL R10-1594</strain>
    </source>
</reference>
<keyword evidence="4" id="KW-1185">Reference proteome</keyword>
<dbReference type="Proteomes" id="UP000443000">
    <property type="component" value="Unassembled WGS sequence"/>
</dbReference>
<evidence type="ECO:0000313" key="1">
    <source>
        <dbReference type="EMBL" id="MQT24789.1"/>
    </source>
</evidence>
<protein>
    <submittedName>
        <fullName evidence="2">Uncharacterized protein</fullName>
    </submittedName>
</protein>
<dbReference type="RefSeq" id="WP_153404145.1">
    <property type="nucleotide sequence ID" value="NZ_WIVT01000003.1"/>
</dbReference>